<feature type="region of interest" description="Disordered" evidence="5">
    <location>
        <begin position="1"/>
        <end position="260"/>
    </location>
</feature>
<dbReference type="EMBL" id="DQ112184">
    <property type="protein sequence ID" value="AAZ15805.1"/>
    <property type="molecule type" value="mRNA"/>
</dbReference>
<organism evidence="10">
    <name type="scientific">Toxoplasma gondii</name>
    <dbReference type="NCBI Taxonomy" id="5811"/>
    <lineage>
        <taxon>Eukaryota</taxon>
        <taxon>Sar</taxon>
        <taxon>Alveolata</taxon>
        <taxon>Apicomplexa</taxon>
        <taxon>Conoidasida</taxon>
        <taxon>Coccidia</taxon>
        <taxon>Eucoccidiorida</taxon>
        <taxon>Eimeriorina</taxon>
        <taxon>Sarcocystidae</taxon>
        <taxon>Toxoplasma</taxon>
    </lineage>
</organism>
<dbReference type="VEuPathDB" id="ToxoDB:TGMAS_415130"/>
<evidence type="ECO:0000256" key="5">
    <source>
        <dbReference type="SAM" id="MobiDB-lite"/>
    </source>
</evidence>
<dbReference type="Pfam" id="PF22941">
    <property type="entry name" value="TADA2A-like_3rd"/>
    <property type="match status" value="1"/>
</dbReference>
<dbReference type="SMART" id="SM00291">
    <property type="entry name" value="ZnF_ZZ"/>
    <property type="match status" value="1"/>
</dbReference>
<dbReference type="GO" id="GO:0003682">
    <property type="term" value="F:chromatin binding"/>
    <property type="evidence" value="ECO:0007669"/>
    <property type="project" value="TreeGrafter"/>
</dbReference>
<feature type="compositionally biased region" description="Basic and acidic residues" evidence="5">
    <location>
        <begin position="423"/>
        <end position="447"/>
    </location>
</feature>
<dbReference type="InterPro" id="IPR017884">
    <property type="entry name" value="SANT_dom"/>
</dbReference>
<dbReference type="InterPro" id="IPR017930">
    <property type="entry name" value="Myb_dom"/>
</dbReference>
<dbReference type="Gene3D" id="3.30.60.90">
    <property type="match status" value="1"/>
</dbReference>
<feature type="region of interest" description="Disordered" evidence="5">
    <location>
        <begin position="679"/>
        <end position="762"/>
    </location>
</feature>
<evidence type="ECO:0000256" key="2">
    <source>
        <dbReference type="ARBA" id="ARBA00022771"/>
    </source>
</evidence>
<keyword evidence="2 4" id="KW-0863">Zinc-finger</keyword>
<dbReference type="VEuPathDB" id="ToxoDB:TGPRC2_217050B"/>
<evidence type="ECO:0000259" key="6">
    <source>
        <dbReference type="PROSITE" id="PS50090"/>
    </source>
</evidence>
<dbReference type="AlphaFoldDB" id="Q2LKW9"/>
<feature type="domain" description="SANT" evidence="8">
    <location>
        <begin position="340"/>
        <end position="397"/>
    </location>
</feature>
<feature type="compositionally biased region" description="Basic and acidic residues" evidence="5">
    <location>
        <begin position="722"/>
        <end position="744"/>
    </location>
</feature>
<dbReference type="GO" id="GO:0003713">
    <property type="term" value="F:transcription coactivator activity"/>
    <property type="evidence" value="ECO:0007669"/>
    <property type="project" value="TreeGrafter"/>
</dbReference>
<feature type="compositionally biased region" description="Polar residues" evidence="5">
    <location>
        <begin position="12"/>
        <end position="23"/>
    </location>
</feature>
<dbReference type="GO" id="GO:0008270">
    <property type="term" value="F:zinc ion binding"/>
    <property type="evidence" value="ECO:0007669"/>
    <property type="project" value="UniProtKB-KW"/>
</dbReference>
<proteinExistence type="evidence at transcript level"/>
<evidence type="ECO:0000259" key="9">
    <source>
        <dbReference type="PROSITE" id="PS51294"/>
    </source>
</evidence>
<dbReference type="CDD" id="cd02335">
    <property type="entry name" value="ZZ_ADA2"/>
    <property type="match status" value="1"/>
</dbReference>
<dbReference type="VEuPathDB" id="ToxoDB:TGCOUG_217050A"/>
<evidence type="ECO:0000256" key="4">
    <source>
        <dbReference type="PROSITE-ProRule" id="PRU00228"/>
    </source>
</evidence>
<dbReference type="InterPro" id="IPR036388">
    <property type="entry name" value="WH-like_DNA-bd_sf"/>
</dbReference>
<dbReference type="VEuPathDB" id="ToxoDB:TGVAND_217050B"/>
<keyword evidence="3" id="KW-0862">Zinc</keyword>
<dbReference type="CDD" id="cd00167">
    <property type="entry name" value="SANT"/>
    <property type="match status" value="1"/>
</dbReference>
<dbReference type="PROSITE" id="PS50135">
    <property type="entry name" value="ZF_ZZ_2"/>
    <property type="match status" value="1"/>
</dbReference>
<dbReference type="VEuPathDB" id="ToxoDB:TGCAST_217050"/>
<reference evidence="10" key="1">
    <citation type="journal article" date="2006" name="Eukaryot. Cell">
        <title>Pair of unusual GCN5 histone acetyltransferases and ADA2 homologues in the protozoan parasite Toxoplasma gondii.</title>
        <authorList>
            <person name="Bhatti M.M."/>
            <person name="Livingston M."/>
            <person name="Mullapudi N."/>
            <person name="Sullivan W.J. Jr"/>
        </authorList>
    </citation>
    <scope>NUCLEOTIDE SEQUENCE</scope>
</reference>
<accession>Q2LKW9</accession>
<dbReference type="PROSITE" id="PS51293">
    <property type="entry name" value="SANT"/>
    <property type="match status" value="1"/>
</dbReference>
<dbReference type="InterPro" id="IPR041983">
    <property type="entry name" value="ADA2-like_ZZ"/>
</dbReference>
<evidence type="ECO:0000259" key="8">
    <source>
        <dbReference type="PROSITE" id="PS51293"/>
    </source>
</evidence>
<dbReference type="VEuPathDB" id="ToxoDB:TGVAND_217050A"/>
<dbReference type="Gene3D" id="1.10.10.10">
    <property type="entry name" value="Winged helix-like DNA-binding domain superfamily/Winged helix DNA-binding domain"/>
    <property type="match status" value="1"/>
</dbReference>
<dbReference type="VEuPathDB" id="ToxoDB:TGDOM2_217050"/>
<dbReference type="Gene3D" id="1.10.10.60">
    <property type="entry name" value="Homeodomain-like"/>
    <property type="match status" value="1"/>
</dbReference>
<feature type="compositionally biased region" description="Low complexity" evidence="5">
    <location>
        <begin position="59"/>
        <end position="70"/>
    </location>
</feature>
<feature type="compositionally biased region" description="Low complexity" evidence="5">
    <location>
        <begin position="694"/>
        <end position="713"/>
    </location>
</feature>
<protein>
    <submittedName>
        <fullName evidence="10">Transcriptional co-activator ADA2-A</fullName>
    </submittedName>
</protein>
<dbReference type="GO" id="GO:0006338">
    <property type="term" value="P:chromatin remodeling"/>
    <property type="evidence" value="ECO:0007669"/>
    <property type="project" value="TreeGrafter"/>
</dbReference>
<dbReference type="InterPro" id="IPR000433">
    <property type="entry name" value="Znf_ZZ"/>
</dbReference>
<dbReference type="VEuPathDB" id="ToxoDB:TGRUB_217050B"/>
<feature type="region of interest" description="Disordered" evidence="5">
    <location>
        <begin position="918"/>
        <end position="947"/>
    </location>
</feature>
<dbReference type="PANTHER" id="PTHR12374:SF20">
    <property type="entry name" value="TRANSCRIPTIONAL ADAPTER 2-ALPHA"/>
    <property type="match status" value="1"/>
</dbReference>
<evidence type="ECO:0000256" key="1">
    <source>
        <dbReference type="ARBA" id="ARBA00022723"/>
    </source>
</evidence>
<dbReference type="VEuPathDB" id="ToxoDB:TGFOU_217050B"/>
<feature type="compositionally biased region" description="Basic and acidic residues" evidence="5">
    <location>
        <begin position="145"/>
        <end position="168"/>
    </location>
</feature>
<dbReference type="VEuPathDB" id="ToxoDB:TGARI_217050B"/>
<dbReference type="VEuPathDB" id="ToxoDB:TGPRC2_217050A"/>
<feature type="compositionally biased region" description="Low complexity" evidence="5">
    <location>
        <begin position="228"/>
        <end position="260"/>
    </location>
</feature>
<feature type="compositionally biased region" description="Low complexity" evidence="5">
    <location>
        <begin position="129"/>
        <end position="142"/>
    </location>
</feature>
<dbReference type="GO" id="GO:0006357">
    <property type="term" value="P:regulation of transcription by RNA polymerase II"/>
    <property type="evidence" value="ECO:0007669"/>
    <property type="project" value="TreeGrafter"/>
</dbReference>
<dbReference type="FunFam" id="1.10.10.10:FF:000087">
    <property type="entry name" value="Transcriptional adapter 2"/>
    <property type="match status" value="1"/>
</dbReference>
<evidence type="ECO:0000313" key="10">
    <source>
        <dbReference type="EMBL" id="AAZ15805.1"/>
    </source>
</evidence>
<feature type="domain" description="HTH myb-type" evidence="9">
    <location>
        <begin position="337"/>
        <end position="397"/>
    </location>
</feature>
<dbReference type="FunFam" id="1.10.10.60:FF:000110">
    <property type="entry name" value="Transcriptional adapter"/>
    <property type="match status" value="1"/>
</dbReference>
<dbReference type="VEuPathDB" id="ToxoDB:TGMAS_415120"/>
<evidence type="ECO:0000256" key="3">
    <source>
        <dbReference type="ARBA" id="ARBA00022833"/>
    </source>
</evidence>
<evidence type="ECO:0000259" key="7">
    <source>
        <dbReference type="PROSITE" id="PS50135"/>
    </source>
</evidence>
<feature type="domain" description="ZZ-type" evidence="7">
    <location>
        <begin position="280"/>
        <end position="338"/>
    </location>
</feature>
<dbReference type="PROSITE" id="PS51294">
    <property type="entry name" value="HTH_MYB"/>
    <property type="match status" value="1"/>
</dbReference>
<dbReference type="GO" id="GO:0005634">
    <property type="term" value="C:nucleus"/>
    <property type="evidence" value="ECO:0007669"/>
    <property type="project" value="TreeGrafter"/>
</dbReference>
<name>Q2LKW9_TOXGO</name>
<dbReference type="PROSITE" id="PS50090">
    <property type="entry name" value="MYB_LIKE"/>
    <property type="match status" value="1"/>
</dbReference>
<dbReference type="InterPro" id="IPR001005">
    <property type="entry name" value="SANT/Myb"/>
</dbReference>
<dbReference type="VEuPathDB" id="ToxoDB:TGMAS_217050"/>
<dbReference type="VEuPathDB" id="ToxoDB:TGCOUG_217050B"/>
<feature type="region of interest" description="Disordered" evidence="5">
    <location>
        <begin position="423"/>
        <end position="473"/>
    </location>
</feature>
<dbReference type="VEuPathDB" id="ToxoDB:TGRH88_055530"/>
<keyword evidence="1" id="KW-0479">Metal-binding</keyword>
<dbReference type="Pfam" id="PF25299">
    <property type="entry name" value="ZZ_ADA2"/>
    <property type="match status" value="1"/>
</dbReference>
<dbReference type="SUPFAM" id="SSF57850">
    <property type="entry name" value="RING/U-box"/>
    <property type="match status" value="1"/>
</dbReference>
<dbReference type="InterPro" id="IPR009057">
    <property type="entry name" value="Homeodomain-like_sf"/>
</dbReference>
<feature type="domain" description="Myb-like" evidence="6">
    <location>
        <begin position="342"/>
        <end position="393"/>
    </location>
</feature>
<dbReference type="VEuPathDB" id="ToxoDB:TGFOU_217050C"/>
<dbReference type="VEuPathDB" id="ToxoDB:TGVEG_217050"/>
<dbReference type="VEuPathDB" id="ToxoDB:TGRUB_217050A"/>
<dbReference type="VEuPathDB" id="ToxoDB:TGFOU_217050A"/>
<dbReference type="VEuPathDB" id="ToxoDB:TGP89_217050"/>
<dbReference type="Pfam" id="PF00249">
    <property type="entry name" value="Myb_DNA-binding"/>
    <property type="match status" value="1"/>
</dbReference>
<dbReference type="InterPro" id="IPR043145">
    <property type="entry name" value="Znf_ZZ_sf"/>
</dbReference>
<dbReference type="PANTHER" id="PTHR12374">
    <property type="entry name" value="TRANSCRIPTIONAL ADAPTOR 2 ADA2 -RELATED"/>
    <property type="match status" value="1"/>
</dbReference>
<dbReference type="InterPro" id="IPR055141">
    <property type="entry name" value="TADA2A_B-like_dom"/>
</dbReference>
<dbReference type="VEuPathDB" id="ToxoDB:TGGT1_217050"/>
<dbReference type="PROSITE" id="PS01357">
    <property type="entry name" value="ZF_ZZ_1"/>
    <property type="match status" value="1"/>
</dbReference>
<sequence length="958" mass="101549">MSAGKSRRPKETTGNNGPEQGTGQPERAGPTQGFAFPGSQVYVHPASRGGPGAAFPQNGGDTQGFAAAGAFGSGGGGTFSSQFQQSGETPQSATGVGRPAPGGVCTPGGGPGYPSPYPGCQGGFPQYVSPPASSSAQISSSSFTCEKKSQAERTEDEERRAKRAKAEPGDGVSPGACGTPGASQTAAAAELGFAPNREERVSGPVGNEDQRVASLPRNGAPVQTPKTASSSPHASSARPSSVPASASHPSSLSSGLPPLEALPMDQRMGSLVEDLGAFGLAQYHCDVCTKDISTVCRIRCAECEDFDLCVACFCMGAEVEGKPHRNSHRYIPIGRNAFPLLRRNWTADEELRLLEGVSKYGFGNWNDVADLVNSVALTAKTSAECEQHYTEVYLNSRTSPLPDTSALLMGRDGGPLKLAEMEEAQKERGTQETSKTGEEEKKEGENAEHDEDDASRPAGGVAPPSRAGTAKPTHSIVGYWPLRGDFDVEYDNDAELILADMEFKEDEAVQERYLKLQIIEIYNSKLDERLYRKRTVINRGLLDTKTLHQREKKRTKEERDLHNLFKPLARFHSDEEQERLVQLLIEEKRIRARLSMLHEWKSLGLKTADDVGEYEGDKSWREQLQRFRASELSSLFFSGGLANLFAKHATAQQTGRPLPHAASGAKLCMSPSAAGCTYAAPETPSPGPTGGAGDTPTHSNASSPSAGSGASLSMPVSVVEKGNGEKALEKGKREAKEKADDKGRFFKGGRSSPGDKEDDTLPITAFPGAGLLTEKERAFCEDAQLAPVFYLLAKRMLLREMAKHKKFNATDFSKPMELYVNRVGQLYDFYVNVSDFAPAGVSPNNTVSSRGPALAISGNAASVVSPRPPVSPPAMGSSVGGAAPVTAAFYRTVAGATPGIEPVYNTVNGGVALQPSSGYAHPAVSAKHDAGTGPLCGSPHGRTNQGDLGLLTEARDAC</sequence>
<dbReference type="VEuPathDB" id="ToxoDB:TGARI_217050A"/>
<dbReference type="VEuPathDB" id="ToxoDB:TGME49_217050"/>
<dbReference type="SMART" id="SM00717">
    <property type="entry name" value="SANT"/>
    <property type="match status" value="1"/>
</dbReference>
<dbReference type="SUPFAM" id="SSF46689">
    <property type="entry name" value="Homeodomain-like"/>
    <property type="match status" value="2"/>
</dbReference>